<dbReference type="SUPFAM" id="SSF48452">
    <property type="entry name" value="TPR-like"/>
    <property type="match status" value="1"/>
</dbReference>
<dbReference type="InterPro" id="IPR027417">
    <property type="entry name" value="P-loop_NTPase"/>
</dbReference>
<dbReference type="InterPro" id="IPR011990">
    <property type="entry name" value="TPR-like_helical_dom_sf"/>
</dbReference>
<dbReference type="Proteomes" id="UP001465668">
    <property type="component" value="Unassembled WGS sequence"/>
</dbReference>
<dbReference type="Pfam" id="PF00931">
    <property type="entry name" value="NB-ARC"/>
    <property type="match status" value="1"/>
</dbReference>
<gene>
    <name evidence="2" type="ORF">SCAR479_03499</name>
</gene>
<evidence type="ECO:0000313" key="2">
    <source>
        <dbReference type="EMBL" id="KAK9779433.1"/>
    </source>
</evidence>
<comment type="caution">
    <text evidence="2">The sequence shown here is derived from an EMBL/GenBank/DDBJ whole genome shotgun (WGS) entry which is preliminary data.</text>
</comment>
<dbReference type="InterPro" id="IPR019734">
    <property type="entry name" value="TPR_rpt"/>
</dbReference>
<sequence length="682" mass="77607">MRLLQLRPDNELVLTDNLIHDIPPYAILSHTWGSDGDEVTFQDLMEGKGKDKSGYGKIIFCHQFHLQLVPERANIYVYLAGVSKEDAIAQDGEFSHLNWKSAFRESRWFNRVWTLQELLAPSKVEFFSATKQRLGDKKLLEQTIHKTTRIPLRALQGYALSEFTIDERISWSNSRRTKRPEDKAYSLLGILGVYMSLIYGEGEENAFTRIRVTINQTHETNTGLGNASDKSKALHYYIPFPKNRRFTGRDGILVDIQKRLFGVESCQKLAVVGLGGMGKTQLALQLAYWVKERRPEYSVLWIPALSLESFEQTTTEIAKRLGVKKETNDEDIKTSLLRHLELEYDRKWFLVVDNADDMDILYGSTALGGEGIYQYLPITDNCIILFTTRLREVALSVAETDVTELGEMSAEEATNFFAKATIHTTIAQAVAYLNRNRLSIKRYLELLRSTGKEMVSLMSTEFRDNTRYRGSQNAIATTWLVSFDQIREKDSIAGDILLFISLIEPRAIPRQLLPQAKTEAEMAQALGTLCGSEHTLAQAYLKNKQIRKAISILEHVVDIRTQTQDEEDIDRLYSEHELAEAYLEDGQIQKAISMLENVVDVELRILDKEDTNQLTSQCELGRAYLEHGQTTKAIGILESVARIEAQVLAEDDEDRLMTLDLLNEAYGDLEQLSQPMVEPEIS</sequence>
<dbReference type="InterPro" id="IPR002182">
    <property type="entry name" value="NB-ARC"/>
</dbReference>
<proteinExistence type="predicted"/>
<keyword evidence="3" id="KW-1185">Reference proteome</keyword>
<dbReference type="PANTHER" id="PTHR10622">
    <property type="entry name" value="HET DOMAIN-CONTAINING PROTEIN"/>
    <property type="match status" value="1"/>
</dbReference>
<feature type="domain" description="NB-ARC" evidence="1">
    <location>
        <begin position="255"/>
        <end position="424"/>
    </location>
</feature>
<evidence type="ECO:0000259" key="1">
    <source>
        <dbReference type="Pfam" id="PF00931"/>
    </source>
</evidence>
<reference evidence="2 3" key="1">
    <citation type="submission" date="2024-02" db="EMBL/GenBank/DDBJ databases">
        <title>First draft genome assembly of two strains of Seiridium cardinale.</title>
        <authorList>
            <person name="Emiliani G."/>
            <person name="Scali E."/>
        </authorList>
    </citation>
    <scope>NUCLEOTIDE SEQUENCE [LARGE SCALE GENOMIC DNA]</scope>
    <source>
        <strain evidence="2 3">BM-138-000479</strain>
    </source>
</reference>
<dbReference type="SUPFAM" id="SSF52540">
    <property type="entry name" value="P-loop containing nucleoside triphosphate hydrolases"/>
    <property type="match status" value="1"/>
</dbReference>
<name>A0ABR2Y055_9PEZI</name>
<dbReference type="Gene3D" id="1.25.40.10">
    <property type="entry name" value="Tetratricopeptide repeat domain"/>
    <property type="match status" value="1"/>
</dbReference>
<dbReference type="Pfam" id="PF13424">
    <property type="entry name" value="TPR_12"/>
    <property type="match status" value="1"/>
</dbReference>
<dbReference type="Gene3D" id="3.40.50.300">
    <property type="entry name" value="P-loop containing nucleotide triphosphate hydrolases"/>
    <property type="match status" value="1"/>
</dbReference>
<dbReference type="PANTHER" id="PTHR10622:SF11">
    <property type="entry name" value="HET-DOMAIN-CONTAINING PROTEIN"/>
    <property type="match status" value="1"/>
</dbReference>
<accession>A0ABR2Y055</accession>
<evidence type="ECO:0000313" key="3">
    <source>
        <dbReference type="Proteomes" id="UP001465668"/>
    </source>
</evidence>
<dbReference type="Pfam" id="PF13181">
    <property type="entry name" value="TPR_8"/>
    <property type="match status" value="1"/>
</dbReference>
<protein>
    <submittedName>
        <fullName evidence="2">Heterokaryon incompatibility domain-containing protein</fullName>
    </submittedName>
</protein>
<organism evidence="2 3">
    <name type="scientific">Seiridium cardinale</name>
    <dbReference type="NCBI Taxonomy" id="138064"/>
    <lineage>
        <taxon>Eukaryota</taxon>
        <taxon>Fungi</taxon>
        <taxon>Dikarya</taxon>
        <taxon>Ascomycota</taxon>
        <taxon>Pezizomycotina</taxon>
        <taxon>Sordariomycetes</taxon>
        <taxon>Xylariomycetidae</taxon>
        <taxon>Amphisphaeriales</taxon>
        <taxon>Sporocadaceae</taxon>
        <taxon>Seiridium</taxon>
    </lineage>
</organism>
<dbReference type="EMBL" id="JARVKM010000010">
    <property type="protein sequence ID" value="KAK9779433.1"/>
    <property type="molecule type" value="Genomic_DNA"/>
</dbReference>